<keyword evidence="2 10" id="KW-0444">Lipid biosynthesis</keyword>
<name>A0AAV4XIF8_CAEEX</name>
<keyword evidence="13" id="KW-1185">Reference proteome</keyword>
<dbReference type="Pfam" id="PF01151">
    <property type="entry name" value="ELO"/>
    <property type="match status" value="1"/>
</dbReference>
<dbReference type="GO" id="GO:0042761">
    <property type="term" value="P:very long-chain fatty acid biosynthetic process"/>
    <property type="evidence" value="ECO:0007669"/>
    <property type="project" value="TreeGrafter"/>
</dbReference>
<keyword evidence="3 10" id="KW-0808">Transferase</keyword>
<keyword evidence="6 10" id="KW-1133">Transmembrane helix</keyword>
<evidence type="ECO:0000256" key="8">
    <source>
        <dbReference type="ARBA" id="ARBA00023136"/>
    </source>
</evidence>
<dbReference type="GO" id="GO:0034625">
    <property type="term" value="P:fatty acid elongation, monounsaturated fatty acid"/>
    <property type="evidence" value="ECO:0007669"/>
    <property type="project" value="TreeGrafter"/>
</dbReference>
<comment type="subcellular location">
    <subcellularLocation>
        <location evidence="1">Membrane</location>
        <topology evidence="1">Multi-pass membrane protein</topology>
    </subcellularLocation>
</comment>
<feature type="region of interest" description="Disordered" evidence="11">
    <location>
        <begin position="126"/>
        <end position="157"/>
    </location>
</feature>
<keyword evidence="7 10" id="KW-0443">Lipid metabolism</keyword>
<evidence type="ECO:0000256" key="4">
    <source>
        <dbReference type="ARBA" id="ARBA00022692"/>
    </source>
</evidence>
<accession>A0AAV4XIF8</accession>
<evidence type="ECO:0000256" key="9">
    <source>
        <dbReference type="ARBA" id="ARBA00023160"/>
    </source>
</evidence>
<dbReference type="InterPro" id="IPR002076">
    <property type="entry name" value="ELO_fam"/>
</dbReference>
<evidence type="ECO:0000256" key="3">
    <source>
        <dbReference type="ARBA" id="ARBA00022679"/>
    </source>
</evidence>
<dbReference type="GO" id="GO:0009922">
    <property type="term" value="F:fatty acid elongase activity"/>
    <property type="evidence" value="ECO:0007669"/>
    <property type="project" value="UniProtKB-EC"/>
</dbReference>
<dbReference type="PANTHER" id="PTHR11157:SF167">
    <property type="entry name" value="ELONGATION OF VERY LONG CHAIN FATTY ACIDS PROTEIN"/>
    <property type="match status" value="1"/>
</dbReference>
<evidence type="ECO:0000313" key="13">
    <source>
        <dbReference type="Proteomes" id="UP001054945"/>
    </source>
</evidence>
<keyword evidence="9 10" id="KW-0275">Fatty acid biosynthesis</keyword>
<protein>
    <recommendedName>
        <fullName evidence="10">Elongation of very long chain fatty acids protein</fullName>
        <ecNumber evidence="10">2.3.1.199</ecNumber>
    </recommendedName>
    <alternativeName>
        <fullName evidence="10">Very-long-chain 3-oxoacyl-CoA synthase</fullName>
    </alternativeName>
</protein>
<keyword evidence="5 10" id="KW-0276">Fatty acid metabolism</keyword>
<evidence type="ECO:0000256" key="10">
    <source>
        <dbReference type="RuleBase" id="RU361115"/>
    </source>
</evidence>
<evidence type="ECO:0000256" key="1">
    <source>
        <dbReference type="ARBA" id="ARBA00004141"/>
    </source>
</evidence>
<dbReference type="EMBL" id="BPLR01017844">
    <property type="protein sequence ID" value="GIY94927.1"/>
    <property type="molecule type" value="Genomic_DNA"/>
</dbReference>
<dbReference type="GO" id="GO:0030148">
    <property type="term" value="P:sphingolipid biosynthetic process"/>
    <property type="evidence" value="ECO:0007669"/>
    <property type="project" value="TreeGrafter"/>
</dbReference>
<evidence type="ECO:0000256" key="5">
    <source>
        <dbReference type="ARBA" id="ARBA00022832"/>
    </source>
</evidence>
<dbReference type="GO" id="GO:0005789">
    <property type="term" value="C:endoplasmic reticulum membrane"/>
    <property type="evidence" value="ECO:0007669"/>
    <property type="project" value="TreeGrafter"/>
</dbReference>
<dbReference type="Proteomes" id="UP001054945">
    <property type="component" value="Unassembled WGS sequence"/>
</dbReference>
<evidence type="ECO:0000256" key="2">
    <source>
        <dbReference type="ARBA" id="ARBA00022516"/>
    </source>
</evidence>
<gene>
    <name evidence="12" type="primary">AAEL008004</name>
    <name evidence="12" type="ORF">CEXT_563561</name>
</gene>
<dbReference type="GO" id="GO:0019367">
    <property type="term" value="P:fatty acid elongation, saturated fatty acid"/>
    <property type="evidence" value="ECO:0007669"/>
    <property type="project" value="TreeGrafter"/>
</dbReference>
<keyword evidence="4 10" id="KW-0812">Transmembrane</keyword>
<comment type="catalytic activity">
    <reaction evidence="10">
        <text>a very-long-chain acyl-CoA + malonyl-CoA + H(+) = a very-long-chain 3-oxoacyl-CoA + CO2 + CoA</text>
        <dbReference type="Rhea" id="RHEA:32727"/>
        <dbReference type="ChEBI" id="CHEBI:15378"/>
        <dbReference type="ChEBI" id="CHEBI:16526"/>
        <dbReference type="ChEBI" id="CHEBI:57287"/>
        <dbReference type="ChEBI" id="CHEBI:57384"/>
        <dbReference type="ChEBI" id="CHEBI:90725"/>
        <dbReference type="ChEBI" id="CHEBI:90736"/>
        <dbReference type="EC" id="2.3.1.199"/>
    </reaction>
</comment>
<comment type="similarity">
    <text evidence="10">Belongs to the ELO family.</text>
</comment>
<feature type="transmembrane region" description="Helical" evidence="10">
    <location>
        <begin position="53"/>
        <end position="72"/>
    </location>
</feature>
<comment type="caution">
    <text evidence="12">The sequence shown here is derived from an EMBL/GenBank/DDBJ whole genome shotgun (WGS) entry which is preliminary data.</text>
</comment>
<organism evidence="12 13">
    <name type="scientific">Caerostris extrusa</name>
    <name type="common">Bark spider</name>
    <name type="synonym">Caerostris bankana</name>
    <dbReference type="NCBI Taxonomy" id="172846"/>
    <lineage>
        <taxon>Eukaryota</taxon>
        <taxon>Metazoa</taxon>
        <taxon>Ecdysozoa</taxon>
        <taxon>Arthropoda</taxon>
        <taxon>Chelicerata</taxon>
        <taxon>Arachnida</taxon>
        <taxon>Araneae</taxon>
        <taxon>Araneomorphae</taxon>
        <taxon>Entelegynae</taxon>
        <taxon>Araneoidea</taxon>
        <taxon>Araneidae</taxon>
        <taxon>Caerostris</taxon>
    </lineage>
</organism>
<evidence type="ECO:0000256" key="7">
    <source>
        <dbReference type="ARBA" id="ARBA00023098"/>
    </source>
</evidence>
<dbReference type="AlphaFoldDB" id="A0AAV4XIF8"/>
<reference evidence="12 13" key="1">
    <citation type="submission" date="2021-06" db="EMBL/GenBank/DDBJ databases">
        <title>Caerostris extrusa draft genome.</title>
        <authorList>
            <person name="Kono N."/>
            <person name="Arakawa K."/>
        </authorList>
    </citation>
    <scope>NUCLEOTIDE SEQUENCE [LARGE SCALE GENOMIC DNA]</scope>
</reference>
<dbReference type="GO" id="GO:0034626">
    <property type="term" value="P:fatty acid elongation, polyunsaturated fatty acid"/>
    <property type="evidence" value="ECO:0007669"/>
    <property type="project" value="TreeGrafter"/>
</dbReference>
<proteinExistence type="inferred from homology"/>
<feature type="transmembrane region" description="Helical" evidence="10">
    <location>
        <begin position="23"/>
        <end position="41"/>
    </location>
</feature>
<keyword evidence="8 10" id="KW-0472">Membrane</keyword>
<dbReference type="EC" id="2.3.1.199" evidence="10"/>
<dbReference type="PANTHER" id="PTHR11157">
    <property type="entry name" value="FATTY ACID ACYL TRANSFERASE-RELATED"/>
    <property type="match status" value="1"/>
</dbReference>
<evidence type="ECO:0000256" key="11">
    <source>
        <dbReference type="SAM" id="MobiDB-lite"/>
    </source>
</evidence>
<feature type="compositionally biased region" description="Polar residues" evidence="11">
    <location>
        <begin position="136"/>
        <end position="151"/>
    </location>
</feature>
<sequence>MYIYYGLAAFGPQMNKYLWWKKYMTTIQMIQFLMIFTHAFQLLFINCNYPRGFMYWIGFHAVLFWFLFAEFYKNAYKKRKDKAKELKEKQEASPVKNGYKLTNGHSYSNGYTNGCPTKNVYTNDNGYTHMPVNGKEQYSNGVQHQNDVLNDNTKKDI</sequence>
<evidence type="ECO:0000313" key="12">
    <source>
        <dbReference type="EMBL" id="GIY94927.1"/>
    </source>
</evidence>
<comment type="caution">
    <text evidence="10">Lacks conserved residue(s) required for the propagation of feature annotation.</text>
</comment>
<evidence type="ECO:0000256" key="6">
    <source>
        <dbReference type="ARBA" id="ARBA00022989"/>
    </source>
</evidence>